<comment type="caution">
    <text evidence="1">The sequence shown here is derived from an EMBL/GenBank/DDBJ whole genome shotgun (WGS) entry which is preliminary data.</text>
</comment>
<dbReference type="AlphaFoldDB" id="A0AA43QL65"/>
<proteinExistence type="predicted"/>
<dbReference type="SUPFAM" id="SSF56059">
    <property type="entry name" value="Glutathione synthetase ATP-binding domain-like"/>
    <property type="match status" value="1"/>
</dbReference>
<dbReference type="Proteomes" id="UP001161017">
    <property type="component" value="Unassembled WGS sequence"/>
</dbReference>
<organism evidence="1 2">
    <name type="scientific">Ramalina farinacea</name>
    <dbReference type="NCBI Taxonomy" id="258253"/>
    <lineage>
        <taxon>Eukaryota</taxon>
        <taxon>Fungi</taxon>
        <taxon>Dikarya</taxon>
        <taxon>Ascomycota</taxon>
        <taxon>Pezizomycotina</taxon>
        <taxon>Lecanoromycetes</taxon>
        <taxon>OSLEUM clade</taxon>
        <taxon>Lecanoromycetidae</taxon>
        <taxon>Lecanorales</taxon>
        <taxon>Lecanorineae</taxon>
        <taxon>Ramalinaceae</taxon>
        <taxon>Ramalina</taxon>
    </lineage>
</organism>
<protein>
    <submittedName>
        <fullName evidence="1">Uncharacterized protein</fullName>
    </submittedName>
</protein>
<dbReference type="EMBL" id="JAPUFD010000006">
    <property type="protein sequence ID" value="MDI1487837.1"/>
    <property type="molecule type" value="Genomic_DNA"/>
</dbReference>
<sequence length="422" mass="48104">MVVPQPQLDSIETLHTLLCSAITNIVERWWTDEEARFPQRMPLESYEEDILRWMDSQTEDLVPQFRKCQGSWRPDFLLESNGSIELQRICEINGRFAFNGFFHTAYGQQAHIDMDRKIDPLTTPVAWPKEILDNFLSMFDPSLPLHLVKGEEAGLDIHLFILYVLSVTGKKPSLITPSDLRLIPCPQSSTGYVLYCLASVDANSDEVLEPVHQVGLELHQHELRSMPTLMLREIALRCFNDLRTIFLVHDKRMLGIVLQELETLVHEQRIFTPKQARVLRRGITLTINPGSRELAALIDLTNLDPQVKNHFILKPIRGGKGAGIIFGSDMTLQAWSSQLRNLQGSELGREHTKYVVQREIRQPLYDVLLHNAERPQRNYLVGTYMAIHGRYLGVGTWRTSPSRICAVSHGGAWICSVVPAKL</sequence>
<name>A0AA43QL65_9LECA</name>
<reference evidence="1" key="1">
    <citation type="journal article" date="2023" name="Genome Biol. Evol.">
        <title>First Whole Genome Sequence and Flow Cytometry Genome Size Data for the Lichen-Forming Fungus Ramalina farinacea (Ascomycota).</title>
        <authorList>
            <person name="Llewellyn T."/>
            <person name="Mian S."/>
            <person name="Hill R."/>
            <person name="Leitch I.J."/>
            <person name="Gaya E."/>
        </authorList>
    </citation>
    <scope>NUCLEOTIDE SEQUENCE</scope>
    <source>
        <strain evidence="1">LIQ254RAFAR</strain>
    </source>
</reference>
<evidence type="ECO:0000313" key="2">
    <source>
        <dbReference type="Proteomes" id="UP001161017"/>
    </source>
</evidence>
<accession>A0AA43QL65</accession>
<gene>
    <name evidence="1" type="ORF">OHK93_007110</name>
</gene>
<keyword evidence="2" id="KW-1185">Reference proteome</keyword>
<evidence type="ECO:0000313" key="1">
    <source>
        <dbReference type="EMBL" id="MDI1487837.1"/>
    </source>
</evidence>